<evidence type="ECO:0000313" key="2">
    <source>
        <dbReference type="Proteomes" id="UP001203036"/>
    </source>
</evidence>
<protein>
    <submittedName>
        <fullName evidence="1">Beta-lactamase family protein</fullName>
    </submittedName>
</protein>
<comment type="caution">
    <text evidence="1">The sequence shown here is derived from an EMBL/GenBank/DDBJ whole genome shotgun (WGS) entry which is preliminary data.</text>
</comment>
<dbReference type="Proteomes" id="UP001203036">
    <property type="component" value="Unassembled WGS sequence"/>
</dbReference>
<organism evidence="1 2">
    <name type="scientific">Lutimaribacter degradans</name>
    <dbReference type="NCBI Taxonomy" id="2945989"/>
    <lineage>
        <taxon>Bacteria</taxon>
        <taxon>Pseudomonadati</taxon>
        <taxon>Pseudomonadota</taxon>
        <taxon>Alphaproteobacteria</taxon>
        <taxon>Rhodobacterales</taxon>
        <taxon>Roseobacteraceae</taxon>
        <taxon>Lutimaribacter</taxon>
    </lineage>
</organism>
<evidence type="ECO:0000313" key="1">
    <source>
        <dbReference type="EMBL" id="MCM2561486.1"/>
    </source>
</evidence>
<keyword evidence="2" id="KW-1185">Reference proteome</keyword>
<proteinExistence type="predicted"/>
<gene>
    <name evidence="1" type="ORF">M8744_04950</name>
</gene>
<accession>A0ACC5ZUP7</accession>
<name>A0ACC5ZUP7_9RHOB</name>
<dbReference type="EMBL" id="JAMQGO010000002">
    <property type="protein sequence ID" value="MCM2561486.1"/>
    <property type="molecule type" value="Genomic_DNA"/>
</dbReference>
<reference evidence="1" key="1">
    <citation type="submission" date="2022-06" db="EMBL/GenBank/DDBJ databases">
        <title>Lutimaribacter sp. EGI FJ00013, a novel bacterium isolated from a salt lake sediment enrichment.</title>
        <authorList>
            <person name="Gao L."/>
            <person name="Fang B.-Z."/>
            <person name="Li W.-J."/>
        </authorList>
    </citation>
    <scope>NUCLEOTIDE SEQUENCE</scope>
    <source>
        <strain evidence="1">EGI FJ00013</strain>
    </source>
</reference>
<sequence>MRAFLRIIVLLVLAAVLVGLWKRDDLTRLWAVNSLFAEGRIVQNFSSMDRMFHSAPLPRGDGPVSPLPQGTAMVLPEGAEDWVADRAVTSLLVLHDGDIVHESYNLGTGPDDLRISWSMAKSFLSVLTGILVDQGEIDDLDAPVTYYAPELAGSAYDGASLRDVLQMASGVEFDEDYLEFSSDINRMGRVLALGGSMDGFAQSLQGRLRPPGERWQYVSIDTHVLGMALRGATGRRVTDMMAEYLIAPLGLQADPYYVTDAFGTAFVLGGLNLTTRDYARFGQMVMQDGQWQGRQIVSADWLATSTVPSAPTAPGAEQYGYQWWIPADADEGEVYGRGVYEQYLYLDRARGVVIVVTGADGAFRDEGRHDANIAMLRRIARAATGGD</sequence>